<evidence type="ECO:0000256" key="4">
    <source>
        <dbReference type="ARBA" id="ARBA00022670"/>
    </source>
</evidence>
<dbReference type="InterPro" id="IPR003609">
    <property type="entry name" value="Pan_app"/>
</dbReference>
<feature type="domain" description="SRCR" evidence="19">
    <location>
        <begin position="47"/>
        <end position="151"/>
    </location>
</feature>
<dbReference type="InterPro" id="IPR001314">
    <property type="entry name" value="Peptidase_S1A"/>
</dbReference>
<dbReference type="Proteomes" id="UP001164746">
    <property type="component" value="Chromosome 2"/>
</dbReference>
<dbReference type="SMART" id="SM00192">
    <property type="entry name" value="LDLa"/>
    <property type="match status" value="1"/>
</dbReference>
<dbReference type="Pfam" id="PF00024">
    <property type="entry name" value="PAN_1"/>
    <property type="match status" value="1"/>
</dbReference>
<dbReference type="Gene3D" id="4.10.400.10">
    <property type="entry name" value="Low-density Lipoprotein Receptor"/>
    <property type="match status" value="1"/>
</dbReference>
<feature type="domain" description="SRCR" evidence="19">
    <location>
        <begin position="753"/>
        <end position="854"/>
    </location>
</feature>
<dbReference type="PROSITE" id="PS01209">
    <property type="entry name" value="LDLRA_1"/>
    <property type="match status" value="1"/>
</dbReference>
<evidence type="ECO:0000259" key="17">
    <source>
        <dbReference type="PROSITE" id="PS50070"/>
    </source>
</evidence>
<organism evidence="21 22">
    <name type="scientific">Mya arenaria</name>
    <name type="common">Soft-shell clam</name>
    <dbReference type="NCBI Taxonomy" id="6604"/>
    <lineage>
        <taxon>Eukaryota</taxon>
        <taxon>Metazoa</taxon>
        <taxon>Spiralia</taxon>
        <taxon>Lophotrochozoa</taxon>
        <taxon>Mollusca</taxon>
        <taxon>Bivalvia</taxon>
        <taxon>Autobranchia</taxon>
        <taxon>Heteroconchia</taxon>
        <taxon>Euheterodonta</taxon>
        <taxon>Imparidentia</taxon>
        <taxon>Neoheterodontei</taxon>
        <taxon>Myida</taxon>
        <taxon>Myoidea</taxon>
        <taxon>Myidae</taxon>
        <taxon>Mya</taxon>
    </lineage>
</organism>
<evidence type="ECO:0000313" key="21">
    <source>
        <dbReference type="EMBL" id="WAQ97274.1"/>
    </source>
</evidence>
<feature type="domain" description="SRCR" evidence="19">
    <location>
        <begin position="525"/>
        <end position="626"/>
    </location>
</feature>
<dbReference type="InterPro" id="IPR023415">
    <property type="entry name" value="LDLR_class-A_CS"/>
</dbReference>
<dbReference type="PROSITE" id="PS50240">
    <property type="entry name" value="TRYPSIN_DOM"/>
    <property type="match status" value="1"/>
</dbReference>
<evidence type="ECO:0000256" key="14">
    <source>
        <dbReference type="PROSITE-ProRule" id="PRU00196"/>
    </source>
</evidence>
<dbReference type="SMART" id="SM00202">
    <property type="entry name" value="SR"/>
    <property type="match status" value="4"/>
</dbReference>
<evidence type="ECO:0000256" key="16">
    <source>
        <dbReference type="SAM" id="SignalP"/>
    </source>
</evidence>
<dbReference type="Gene3D" id="2.40.10.10">
    <property type="entry name" value="Trypsin-like serine proteases"/>
    <property type="match status" value="1"/>
</dbReference>
<evidence type="ECO:0000256" key="7">
    <source>
        <dbReference type="ARBA" id="ARBA00022801"/>
    </source>
</evidence>
<feature type="domain" description="SRCR" evidence="19">
    <location>
        <begin position="633"/>
        <end position="731"/>
    </location>
</feature>
<dbReference type="InterPro" id="IPR038178">
    <property type="entry name" value="Kringle_sf"/>
</dbReference>
<dbReference type="InterPro" id="IPR001254">
    <property type="entry name" value="Trypsin_dom"/>
</dbReference>
<evidence type="ECO:0000256" key="8">
    <source>
        <dbReference type="ARBA" id="ARBA00022825"/>
    </source>
</evidence>
<evidence type="ECO:0000256" key="13">
    <source>
        <dbReference type="PROSITE-ProRule" id="PRU00124"/>
    </source>
</evidence>
<dbReference type="InterPro" id="IPR000001">
    <property type="entry name" value="Kringle"/>
</dbReference>
<dbReference type="PROSITE" id="PS50068">
    <property type="entry name" value="LDLRA_2"/>
    <property type="match status" value="1"/>
</dbReference>
<evidence type="ECO:0000256" key="6">
    <source>
        <dbReference type="ARBA" id="ARBA00022737"/>
    </source>
</evidence>
<keyword evidence="3 12" id="KW-0420">Kringle</keyword>
<dbReference type="PRINTS" id="PR00258">
    <property type="entry name" value="SPERACTRCPTR"/>
</dbReference>
<feature type="disulfide bond" evidence="14">
    <location>
        <begin position="595"/>
        <end position="605"/>
    </location>
</feature>
<feature type="disulfide bond" evidence="13">
    <location>
        <begin position="490"/>
        <end position="508"/>
    </location>
</feature>
<reference evidence="21" key="1">
    <citation type="submission" date="2022-11" db="EMBL/GenBank/DDBJ databases">
        <title>Centuries of genome instability and evolution in soft-shell clam transmissible cancer (bioRxiv).</title>
        <authorList>
            <person name="Hart S.F.M."/>
            <person name="Yonemitsu M.A."/>
            <person name="Giersch R.M."/>
            <person name="Beal B.F."/>
            <person name="Arriagada G."/>
            <person name="Davis B.W."/>
            <person name="Ostrander E.A."/>
            <person name="Goff S.P."/>
            <person name="Metzger M.J."/>
        </authorList>
    </citation>
    <scope>NUCLEOTIDE SEQUENCE</scope>
    <source>
        <strain evidence="21">MELC-2E11</strain>
        <tissue evidence="21">Siphon/mantle</tissue>
    </source>
</reference>
<keyword evidence="9 14" id="KW-1015">Disulfide bond</keyword>
<dbReference type="InterPro" id="IPR043504">
    <property type="entry name" value="Peptidase_S1_PA_chymotrypsin"/>
</dbReference>
<comment type="caution">
    <text evidence="14">Lacks conserved residue(s) required for the propagation of feature annotation.</text>
</comment>
<dbReference type="SUPFAM" id="SSF57414">
    <property type="entry name" value="Hairpin loop containing domain-like"/>
    <property type="match status" value="1"/>
</dbReference>
<protein>
    <recommendedName>
        <fullName evidence="2">Neurotrypsin</fullName>
    </recommendedName>
    <alternativeName>
        <fullName evidence="11">Serine protease 12</fullName>
    </alternativeName>
</protein>
<gene>
    <name evidence="21" type="ORF">MAR_029964</name>
</gene>
<feature type="signal peptide" evidence="16">
    <location>
        <begin position="1"/>
        <end position="19"/>
    </location>
</feature>
<evidence type="ECO:0000313" key="22">
    <source>
        <dbReference type="Proteomes" id="UP001164746"/>
    </source>
</evidence>
<dbReference type="Pfam" id="PF00051">
    <property type="entry name" value="Kringle"/>
    <property type="match status" value="1"/>
</dbReference>
<evidence type="ECO:0000256" key="11">
    <source>
        <dbReference type="ARBA" id="ARBA00030576"/>
    </source>
</evidence>
<dbReference type="InterPro" id="IPR033116">
    <property type="entry name" value="TRYPSIN_SER"/>
</dbReference>
<dbReference type="CDD" id="cd00190">
    <property type="entry name" value="Tryp_SPc"/>
    <property type="match status" value="1"/>
</dbReference>
<keyword evidence="6" id="KW-0677">Repeat</keyword>
<comment type="function">
    <text evidence="1">Plays a role in neuronal plasticity and the proteolytic action may subserve structural reorganizations associated with learning and memory operations.</text>
</comment>
<evidence type="ECO:0000256" key="3">
    <source>
        <dbReference type="ARBA" id="ARBA00022572"/>
    </source>
</evidence>
<dbReference type="SMART" id="SM00020">
    <property type="entry name" value="Tryp_SPc"/>
    <property type="match status" value="1"/>
</dbReference>
<name>A0ABY7DHW5_MYAAR</name>
<feature type="disulfide bond" evidence="13">
    <location>
        <begin position="502"/>
        <end position="517"/>
    </location>
</feature>
<dbReference type="InterPro" id="IPR001190">
    <property type="entry name" value="SRCR"/>
</dbReference>
<dbReference type="PROSITE" id="PS50948">
    <property type="entry name" value="PAN"/>
    <property type="match status" value="1"/>
</dbReference>
<dbReference type="InterPro" id="IPR002172">
    <property type="entry name" value="LDrepeatLR_classA_rpt"/>
</dbReference>
<dbReference type="Gene3D" id="3.10.250.10">
    <property type="entry name" value="SRCR-like domain"/>
    <property type="match status" value="4"/>
</dbReference>
<dbReference type="PROSITE" id="PS00420">
    <property type="entry name" value="SRCR_1"/>
    <property type="match status" value="2"/>
</dbReference>
<evidence type="ECO:0000256" key="12">
    <source>
        <dbReference type="PROSITE-ProRule" id="PRU00121"/>
    </source>
</evidence>
<dbReference type="PROSITE" id="PS50287">
    <property type="entry name" value="SRCR_2"/>
    <property type="match status" value="4"/>
</dbReference>
<evidence type="ECO:0000256" key="9">
    <source>
        <dbReference type="ARBA" id="ARBA00023157"/>
    </source>
</evidence>
<keyword evidence="4 15" id="KW-0645">Protease</keyword>
<dbReference type="InterPro" id="IPR009003">
    <property type="entry name" value="Peptidase_S1_PA"/>
</dbReference>
<evidence type="ECO:0000256" key="10">
    <source>
        <dbReference type="ARBA" id="ARBA00023180"/>
    </source>
</evidence>
<keyword evidence="8 15" id="KW-0720">Serine protease</keyword>
<dbReference type="PROSITE" id="PS00135">
    <property type="entry name" value="TRYPSIN_SER"/>
    <property type="match status" value="1"/>
</dbReference>
<dbReference type="SUPFAM" id="SSF50494">
    <property type="entry name" value="Trypsin-like serine proteases"/>
    <property type="match status" value="1"/>
</dbReference>
<evidence type="ECO:0000256" key="2">
    <source>
        <dbReference type="ARBA" id="ARBA00017669"/>
    </source>
</evidence>
<feature type="domain" description="Kringle" evidence="17">
    <location>
        <begin position="303"/>
        <end position="377"/>
    </location>
</feature>
<dbReference type="PANTHER" id="PTHR48071:SF18">
    <property type="entry name" value="DELETED IN MALIGNANT BRAIN TUMORS 1 PROTEIN-RELATED"/>
    <property type="match status" value="1"/>
</dbReference>
<keyword evidence="22" id="KW-1185">Reference proteome</keyword>
<dbReference type="PROSITE" id="PS00134">
    <property type="entry name" value="TRYPSIN_HIS"/>
    <property type="match status" value="1"/>
</dbReference>
<dbReference type="EMBL" id="CP111013">
    <property type="protein sequence ID" value="WAQ97274.1"/>
    <property type="molecule type" value="Genomic_DNA"/>
</dbReference>
<feature type="domain" description="Peptidase S1" evidence="18">
    <location>
        <begin position="904"/>
        <end position="1140"/>
    </location>
</feature>
<dbReference type="SUPFAM" id="SSF57424">
    <property type="entry name" value="LDL receptor-like module"/>
    <property type="match status" value="1"/>
</dbReference>
<dbReference type="CDD" id="cd00112">
    <property type="entry name" value="LDLa"/>
    <property type="match status" value="1"/>
</dbReference>
<dbReference type="PANTHER" id="PTHR48071">
    <property type="entry name" value="SRCR DOMAIN-CONTAINING PROTEIN"/>
    <property type="match status" value="1"/>
</dbReference>
<dbReference type="CDD" id="cd00108">
    <property type="entry name" value="KR"/>
    <property type="match status" value="1"/>
</dbReference>
<dbReference type="SMART" id="SM00130">
    <property type="entry name" value="KR"/>
    <property type="match status" value="1"/>
</dbReference>
<dbReference type="Pfam" id="PF00089">
    <property type="entry name" value="Trypsin"/>
    <property type="match status" value="1"/>
</dbReference>
<feature type="disulfide bond" evidence="14">
    <location>
        <begin position="823"/>
        <end position="833"/>
    </location>
</feature>
<feature type="chain" id="PRO_5046604912" description="Neurotrypsin" evidence="16">
    <location>
        <begin position="20"/>
        <end position="1143"/>
    </location>
</feature>
<dbReference type="Gene3D" id="2.40.20.10">
    <property type="entry name" value="Plasminogen Kringle 4"/>
    <property type="match status" value="1"/>
</dbReference>
<keyword evidence="7 15" id="KW-0378">Hydrolase</keyword>
<accession>A0ABY7DHW5</accession>
<proteinExistence type="predicted"/>
<evidence type="ECO:0000256" key="15">
    <source>
        <dbReference type="RuleBase" id="RU363034"/>
    </source>
</evidence>
<dbReference type="SUPFAM" id="SSF57440">
    <property type="entry name" value="Kringle-like"/>
    <property type="match status" value="1"/>
</dbReference>
<dbReference type="InterPro" id="IPR018114">
    <property type="entry name" value="TRYPSIN_HIS"/>
</dbReference>
<evidence type="ECO:0000256" key="1">
    <source>
        <dbReference type="ARBA" id="ARBA00002744"/>
    </source>
</evidence>
<dbReference type="PROSITE" id="PS50070">
    <property type="entry name" value="KRINGLE_2"/>
    <property type="match status" value="1"/>
</dbReference>
<keyword evidence="5" id="KW-0356">Hemostasis</keyword>
<dbReference type="Pfam" id="PF00530">
    <property type="entry name" value="SRCR"/>
    <property type="match status" value="4"/>
</dbReference>
<evidence type="ECO:0000256" key="5">
    <source>
        <dbReference type="ARBA" id="ARBA00022696"/>
    </source>
</evidence>
<sequence length="1143" mass="126441">MKSLIYCILILVIFSTTLAKKGRSNRHGGYHGRTAVVYLVPPDGRRIRLGGEQNRSLYAGNVEVFQRNQWGGVCDDEWNMLTGSIACRQLGFTSGVERVTTQSVFGKGSISSFNILLDDVQCQGAETSLLGCDYKYPSNCHNGELAGVVCKPNTEPILTGGVKDGSSWMWETVERFQSPASFRQRRAPKLRSGGRRTGGHSSTIERTVQVSIDYFKWFPGWLPGNINAEPSDKRNEKCLYLQSSFAHPDKSVGPQWVGYMFWMDEVCKRTNRRLKSGFRYMCERPREVNETKQSPQEKDVTQECYTGNGDSYRGTMAHTEKGTPCIYWALSNKHTPEKFPDKGLAGHNHCRNPDSDSRPWCYVDHEGHFGFCPVPECSDAHSVTTTTTPSPTVAPECPDNKFYCSAGNNGIVTMRQTVRETRTNETVCAKICVVRESYVCRAFSYDVEERKCDLSELVELPGLRIYSWNYASSVFELPSQIGDCAGQFNCTNGRCVDYRLVCNMEDNCGDFSDEQNCGAGEDVEVRLVGGDNEQSGWVEVRYLGKWGVICDDSWDKNDAAVVCSMLGYNSLYAEAIGHSKFGEGNGQFFLDEVNCSGSEASIADCGHRGWKVHDCRSFEVAGVHCHDQKTVSLKLKNGTESSGRVEITRNGVTGTVCDDSWDNNDAIVLCKMLGFRFGEARAGGSYGLGTGPIWLDEVECTGEEMSLMDCPSSNWGVSNCDHAEDAGAFCSNDLPQLPTLPPDEIGPVGPVVVQLVDGPDASAGRVELIVEGRQGTICDDEWDNNDATVICRMMGYSSGEAKVEGRYGPGSDRLEILFDDVDCDGTESSIVKCGHPGLGINNCAHGEDAGVVCYTEEEYGDQTEEQEESDFICGRRPREFRSRKKREKPMEEKQLAPPPKFERIIGGFTASKGFYPWQVGVRRIIEPDYHSHWCGGTILNKHWILSAAHCFQDLSKSAILVRTGDHDNKVLDDHEQEFELEEMISHPRYDDNTFDYDLALLKVKRKDGAGIKFNEEVQPACLPQEDTPYVVGEKCHISGWGKDEYAYPNMLKSARVPIIDDATCIRLYKTISPNMVCAGYLAGGIDSCSGDSGGPLVCEVDGVYTVMGATSFGAGCAEANAPGVYARVTAFLPWIMDTIQQFS</sequence>
<evidence type="ECO:0000259" key="19">
    <source>
        <dbReference type="PROSITE" id="PS50287"/>
    </source>
</evidence>
<keyword evidence="16" id="KW-0732">Signal</keyword>
<dbReference type="Pfam" id="PF00057">
    <property type="entry name" value="Ldl_recept_a"/>
    <property type="match status" value="1"/>
</dbReference>
<feature type="domain" description="Apple" evidence="20">
    <location>
        <begin position="397"/>
        <end position="479"/>
    </location>
</feature>
<dbReference type="InterPro" id="IPR036772">
    <property type="entry name" value="SRCR-like_dom_sf"/>
</dbReference>
<dbReference type="SUPFAM" id="SSF56487">
    <property type="entry name" value="SRCR-like"/>
    <property type="match status" value="4"/>
</dbReference>
<dbReference type="InterPro" id="IPR036055">
    <property type="entry name" value="LDL_receptor-like_sf"/>
</dbReference>
<feature type="disulfide bond" evidence="14">
    <location>
        <begin position="122"/>
        <end position="132"/>
    </location>
</feature>
<keyword evidence="10" id="KW-0325">Glycoprotein</keyword>
<dbReference type="PRINTS" id="PR00018">
    <property type="entry name" value="KRINGLE"/>
</dbReference>
<evidence type="ECO:0000259" key="20">
    <source>
        <dbReference type="PROSITE" id="PS50948"/>
    </source>
</evidence>
<evidence type="ECO:0000259" key="18">
    <source>
        <dbReference type="PROSITE" id="PS50240"/>
    </source>
</evidence>
<feature type="disulfide bond" evidence="14">
    <location>
        <begin position="700"/>
        <end position="710"/>
    </location>
</feature>
<dbReference type="PRINTS" id="PR00722">
    <property type="entry name" value="CHYMOTRYPSIN"/>
</dbReference>
<dbReference type="InterPro" id="IPR013806">
    <property type="entry name" value="Kringle-like"/>
</dbReference>